<evidence type="ECO:0000313" key="3">
    <source>
        <dbReference type="Proteomes" id="UP001501581"/>
    </source>
</evidence>
<feature type="signal peptide" evidence="1">
    <location>
        <begin position="1"/>
        <end position="27"/>
    </location>
</feature>
<proteinExistence type="predicted"/>
<reference evidence="2 3" key="1">
    <citation type="journal article" date="2019" name="Int. J. Syst. Evol. Microbiol.">
        <title>The Global Catalogue of Microorganisms (GCM) 10K type strain sequencing project: providing services to taxonomists for standard genome sequencing and annotation.</title>
        <authorList>
            <consortium name="The Broad Institute Genomics Platform"/>
            <consortium name="The Broad Institute Genome Sequencing Center for Infectious Disease"/>
            <person name="Wu L."/>
            <person name="Ma J."/>
        </authorList>
    </citation>
    <scope>NUCLEOTIDE SEQUENCE [LARGE SCALE GENOMIC DNA]</scope>
    <source>
        <strain evidence="2 3">JCM 13008</strain>
    </source>
</reference>
<evidence type="ECO:0000313" key="2">
    <source>
        <dbReference type="EMBL" id="GAA1090376.1"/>
    </source>
</evidence>
<keyword evidence="1" id="KW-0732">Signal</keyword>
<sequence>MRHAIAAATAVAVASAGSLAMTGPVSASPAASSVAAKDGIKVQAKKKKKKKKTTRYTMGGDAYGTEIVAGLLGLRSDRTAFSWVGCTQQNRQMSTALVGGSVLPGNAFLDLGVVRSSTKTRKGSAAKALGFPSNTAAASISSAKVADVRLGPADGPHLVITGLESEARAWVSKKGKFNTTQKYKTLNIDAKTGIAPLDQLLGQQGLGGLLDLLLGNIVEPLIDVVGGVLKVAGLGEISMGKGVSKERKNHAISYSTALEVRLYGTDMKRSADDIVVELGRSRARINRTNEPGRFGGYASALDATLLDGVLKTSKLAHQPVPCMGTGGAWKKSGVADVNLLGLGLVEVGAVTSAVQTKGTRRTTRTTKSKAQTARIAIGGNNGLVIEAITSEATAQRNRLGKLSTKSFVDVGSISVAGTKYSLGQLLNPVLSGLDGVLSGLGIASIKTHVKRKVKNGIGVIALQIKLLNGKGADVKIGDVEAKVSK</sequence>
<accession>A0ABN1TKX7</accession>
<name>A0ABN1TKX7_9ACTN</name>
<keyword evidence="3" id="KW-1185">Reference proteome</keyword>
<dbReference type="Proteomes" id="UP001501581">
    <property type="component" value="Unassembled WGS sequence"/>
</dbReference>
<protein>
    <submittedName>
        <fullName evidence="2">Uncharacterized protein</fullName>
    </submittedName>
</protein>
<feature type="chain" id="PRO_5046333678" evidence="1">
    <location>
        <begin position="28"/>
        <end position="485"/>
    </location>
</feature>
<comment type="caution">
    <text evidence="2">The sequence shown here is derived from an EMBL/GenBank/DDBJ whole genome shotgun (WGS) entry which is preliminary data.</text>
</comment>
<evidence type="ECO:0000256" key="1">
    <source>
        <dbReference type="SAM" id="SignalP"/>
    </source>
</evidence>
<gene>
    <name evidence="2" type="ORF">GCM10009668_01140</name>
</gene>
<dbReference type="EMBL" id="BAAALG010000001">
    <property type="protein sequence ID" value="GAA1090376.1"/>
    <property type="molecule type" value="Genomic_DNA"/>
</dbReference>
<organism evidence="2 3">
    <name type="scientific">Nocardioides dubius</name>
    <dbReference type="NCBI Taxonomy" id="317019"/>
    <lineage>
        <taxon>Bacteria</taxon>
        <taxon>Bacillati</taxon>
        <taxon>Actinomycetota</taxon>
        <taxon>Actinomycetes</taxon>
        <taxon>Propionibacteriales</taxon>
        <taxon>Nocardioidaceae</taxon>
        <taxon>Nocardioides</taxon>
    </lineage>
</organism>